<organism evidence="1 2">
    <name type="scientific">Brevibacillus agri</name>
    <dbReference type="NCBI Taxonomy" id="51101"/>
    <lineage>
        <taxon>Bacteria</taxon>
        <taxon>Bacillati</taxon>
        <taxon>Bacillota</taxon>
        <taxon>Bacilli</taxon>
        <taxon>Bacillales</taxon>
        <taxon>Paenibacillaceae</taxon>
        <taxon>Brevibacillus</taxon>
    </lineage>
</organism>
<gene>
    <name evidence="1" type="ORF">BAG01nite_48810</name>
</gene>
<evidence type="ECO:0000313" key="2">
    <source>
        <dbReference type="Proteomes" id="UP000317180"/>
    </source>
</evidence>
<evidence type="ECO:0008006" key="3">
    <source>
        <dbReference type="Google" id="ProtNLM"/>
    </source>
</evidence>
<name>A0ABQ0SXU3_9BACL</name>
<dbReference type="Proteomes" id="UP000317180">
    <property type="component" value="Unassembled WGS sequence"/>
</dbReference>
<dbReference type="EMBL" id="BJOD01000108">
    <property type="protein sequence ID" value="GED28779.1"/>
    <property type="molecule type" value="Genomic_DNA"/>
</dbReference>
<reference evidence="1 2" key="1">
    <citation type="submission" date="2019-06" db="EMBL/GenBank/DDBJ databases">
        <title>Whole genome shotgun sequence of Brevibacillus agri NBRC 15538.</title>
        <authorList>
            <person name="Hosoyama A."/>
            <person name="Uohara A."/>
            <person name="Ohji S."/>
            <person name="Ichikawa N."/>
        </authorList>
    </citation>
    <scope>NUCLEOTIDE SEQUENCE [LARGE SCALE GENOMIC DNA]</scope>
    <source>
        <strain evidence="1 2">NBRC 15538</strain>
    </source>
</reference>
<accession>A0ABQ0SXU3</accession>
<comment type="caution">
    <text evidence="1">The sequence shown here is derived from an EMBL/GenBank/DDBJ whole genome shotgun (WGS) entry which is preliminary data.</text>
</comment>
<keyword evidence="2" id="KW-1185">Reference proteome</keyword>
<proteinExistence type="predicted"/>
<evidence type="ECO:0000313" key="1">
    <source>
        <dbReference type="EMBL" id="GED28779.1"/>
    </source>
</evidence>
<protein>
    <recommendedName>
        <fullName evidence="3">Secreted protein</fullName>
    </recommendedName>
</protein>
<sequence>MRINIRMHLICLLGVIIGLRKVNVVLGDKDRFFVFCVYGKIKVHSLATVFDTVAIHLVLHGEAGIIGSHVL</sequence>